<keyword evidence="6" id="KW-1185">Reference proteome</keyword>
<dbReference type="Proteomes" id="UP000199689">
    <property type="component" value="Unassembled WGS sequence"/>
</dbReference>
<evidence type="ECO:0000256" key="3">
    <source>
        <dbReference type="ARBA" id="ARBA00023125"/>
    </source>
</evidence>
<name>A0A1G5VHZ6_9FIRM</name>
<reference evidence="5 6" key="1">
    <citation type="submission" date="2016-10" db="EMBL/GenBank/DDBJ databases">
        <authorList>
            <person name="de Groot N.N."/>
        </authorList>
    </citation>
    <scope>NUCLEOTIDE SEQUENCE [LARGE SCALE GENOMIC DNA]</scope>
    <source>
        <strain evidence="5 6">DSM 15230</strain>
    </source>
</reference>
<evidence type="ECO:0000256" key="2">
    <source>
        <dbReference type="ARBA" id="ARBA00023067"/>
    </source>
</evidence>
<evidence type="ECO:0000256" key="1">
    <source>
        <dbReference type="ARBA" id="ARBA00010529"/>
    </source>
</evidence>
<dbReference type="CDD" id="cd13831">
    <property type="entry name" value="HU"/>
    <property type="match status" value="1"/>
</dbReference>
<dbReference type="Gene3D" id="4.10.520.10">
    <property type="entry name" value="IHF-like DNA-binding proteins"/>
    <property type="match status" value="1"/>
</dbReference>
<dbReference type="SUPFAM" id="SSF47729">
    <property type="entry name" value="IHF-like DNA-binding proteins"/>
    <property type="match status" value="1"/>
</dbReference>
<organism evidence="5 6">
    <name type="scientific">Allisonella histaminiformans</name>
    <dbReference type="NCBI Taxonomy" id="209880"/>
    <lineage>
        <taxon>Bacteria</taxon>
        <taxon>Bacillati</taxon>
        <taxon>Bacillota</taxon>
        <taxon>Negativicutes</taxon>
        <taxon>Veillonellales</taxon>
        <taxon>Veillonellaceae</taxon>
        <taxon>Allisonella</taxon>
    </lineage>
</organism>
<evidence type="ECO:0000256" key="4">
    <source>
        <dbReference type="RuleBase" id="RU003939"/>
    </source>
</evidence>
<dbReference type="InterPro" id="IPR000119">
    <property type="entry name" value="Hist_DNA-bd"/>
</dbReference>
<dbReference type="PANTHER" id="PTHR33175">
    <property type="entry name" value="DNA-BINDING PROTEIN HU"/>
    <property type="match status" value="1"/>
</dbReference>
<dbReference type="EMBL" id="FMXA01000007">
    <property type="protein sequence ID" value="SDA45450.1"/>
    <property type="molecule type" value="Genomic_DNA"/>
</dbReference>
<dbReference type="GO" id="GO:0030261">
    <property type="term" value="P:chromosome condensation"/>
    <property type="evidence" value="ECO:0007669"/>
    <property type="project" value="UniProtKB-KW"/>
</dbReference>
<dbReference type="InterPro" id="IPR010992">
    <property type="entry name" value="IHF-like_DNA-bd_dom_sf"/>
</dbReference>
<keyword evidence="2" id="KW-0226">DNA condensation</keyword>
<gene>
    <name evidence="5" type="ORF">SAMN02910343_00648</name>
</gene>
<dbReference type="PANTHER" id="PTHR33175:SF3">
    <property type="entry name" value="DNA-BINDING PROTEIN HU-BETA"/>
    <property type="match status" value="1"/>
</dbReference>
<dbReference type="STRING" id="209880.SAMN02910343_00648"/>
<protein>
    <submittedName>
        <fullName evidence="5">DNA-binding protein HU-beta</fullName>
    </submittedName>
</protein>
<keyword evidence="3 5" id="KW-0238">DNA-binding</keyword>
<sequence length="98" mass="11210">MERTTVKELVEGTAMKAHTTQKQARKVIYALIDEMRVQLQHDKYVSLFEFGTLKPVTRKARKGHHPVTGATIMIPAKRTVTFKPSKILDLYMSVKPKD</sequence>
<dbReference type="RefSeq" id="WP_091363807.1">
    <property type="nucleotide sequence ID" value="NZ_FMXA01000007.1"/>
</dbReference>
<dbReference type="GO" id="GO:0030527">
    <property type="term" value="F:structural constituent of chromatin"/>
    <property type="evidence" value="ECO:0007669"/>
    <property type="project" value="InterPro"/>
</dbReference>
<dbReference type="OrthoDB" id="9799835at2"/>
<proteinExistence type="inferred from homology"/>
<dbReference type="Pfam" id="PF00216">
    <property type="entry name" value="Bac_DNA_binding"/>
    <property type="match status" value="1"/>
</dbReference>
<dbReference type="AlphaFoldDB" id="A0A1G5VHZ6"/>
<dbReference type="GO" id="GO:0003677">
    <property type="term" value="F:DNA binding"/>
    <property type="evidence" value="ECO:0007669"/>
    <property type="project" value="UniProtKB-KW"/>
</dbReference>
<evidence type="ECO:0000313" key="5">
    <source>
        <dbReference type="EMBL" id="SDA45450.1"/>
    </source>
</evidence>
<evidence type="ECO:0000313" key="6">
    <source>
        <dbReference type="Proteomes" id="UP000199689"/>
    </source>
</evidence>
<accession>A0A1G5VHZ6</accession>
<dbReference type="SMART" id="SM00411">
    <property type="entry name" value="BHL"/>
    <property type="match status" value="1"/>
</dbReference>
<dbReference type="GeneID" id="87755684"/>
<comment type="similarity">
    <text evidence="1 4">Belongs to the bacterial histone-like protein family.</text>
</comment>